<dbReference type="AlphaFoldDB" id="A0A369LFI8"/>
<dbReference type="RefSeq" id="WP_114615759.1">
    <property type="nucleotide sequence ID" value="NZ_DBEZRV010000010.1"/>
</dbReference>
<dbReference type="Gene3D" id="1.10.357.10">
    <property type="entry name" value="Tetracycline Repressor, domain 2"/>
    <property type="match status" value="1"/>
</dbReference>
<reference evidence="1 2" key="1">
    <citation type="journal article" date="2018" name="Elife">
        <title>Discovery and characterization of a prevalent human gut bacterial enzyme sufficient for the inactivation of a family of plant toxins.</title>
        <authorList>
            <person name="Koppel N."/>
            <person name="Bisanz J.E."/>
            <person name="Pandelia M.E."/>
            <person name="Turnbaugh P.J."/>
            <person name="Balskus E.P."/>
        </authorList>
    </citation>
    <scope>NUCLEOTIDE SEQUENCE [LARGE SCALE GENOMIC DNA]</scope>
    <source>
        <strain evidence="1 2">OB21 GAM31</strain>
    </source>
</reference>
<organism evidence="1 2">
    <name type="scientific">Slackia isoflavoniconvertens</name>
    <dbReference type="NCBI Taxonomy" id="572010"/>
    <lineage>
        <taxon>Bacteria</taxon>
        <taxon>Bacillati</taxon>
        <taxon>Actinomycetota</taxon>
        <taxon>Coriobacteriia</taxon>
        <taxon>Eggerthellales</taxon>
        <taxon>Eggerthellaceae</taxon>
        <taxon>Slackia</taxon>
    </lineage>
</organism>
<evidence type="ECO:0008006" key="3">
    <source>
        <dbReference type="Google" id="ProtNLM"/>
    </source>
</evidence>
<protein>
    <recommendedName>
        <fullName evidence="3">HTH tetR-type domain-containing protein</fullName>
    </recommendedName>
</protein>
<comment type="caution">
    <text evidence="1">The sequence shown here is derived from an EMBL/GenBank/DDBJ whole genome shotgun (WGS) entry which is preliminary data.</text>
</comment>
<dbReference type="Proteomes" id="UP000253975">
    <property type="component" value="Unassembled WGS sequence"/>
</dbReference>
<accession>A0A369LFI8</accession>
<evidence type="ECO:0000313" key="2">
    <source>
        <dbReference type="Proteomes" id="UP000253975"/>
    </source>
</evidence>
<dbReference type="EMBL" id="PPTO01000010">
    <property type="protein sequence ID" value="RDB57954.1"/>
    <property type="molecule type" value="Genomic_DNA"/>
</dbReference>
<gene>
    <name evidence="1" type="ORF">C1881_06695</name>
</gene>
<dbReference type="InterPro" id="IPR009057">
    <property type="entry name" value="Homeodomain-like_sf"/>
</dbReference>
<proteinExistence type="predicted"/>
<dbReference type="SUPFAM" id="SSF46689">
    <property type="entry name" value="Homeodomain-like"/>
    <property type="match status" value="1"/>
</dbReference>
<evidence type="ECO:0000313" key="1">
    <source>
        <dbReference type="EMBL" id="RDB57954.1"/>
    </source>
</evidence>
<name>A0A369LFI8_9ACTN</name>
<sequence>MVRGDYTKQRFVDTFLRMCDTQKLSDITVTSLIAEAHTARQTFYNHFEDINGLVSYIPINFMEEFWRPAYYVETVREAYYYAYEHKGFFCQLPQHAGQNNFRDTFIEHYREILHRTFVTDDLSPEEQIYRSVAIEQLVIGVVDTFLEWCRQQMSWPVDVLVRVQHDATPAFIRQMQHGNAEPPAMHPRPREIR</sequence>